<dbReference type="SUPFAM" id="SSF53474">
    <property type="entry name" value="alpha/beta-Hydrolases"/>
    <property type="match status" value="1"/>
</dbReference>
<dbReference type="InterPro" id="IPR029058">
    <property type="entry name" value="AB_hydrolase_fold"/>
</dbReference>
<feature type="domain" description="Serine aminopeptidase S33" evidence="2">
    <location>
        <begin position="58"/>
        <end position="177"/>
    </location>
</feature>
<dbReference type="InterPro" id="IPR022742">
    <property type="entry name" value="Hydrolase_4"/>
</dbReference>
<keyword evidence="3" id="KW-0031">Aminopeptidase</keyword>
<feature type="transmembrane region" description="Helical" evidence="1">
    <location>
        <begin position="311"/>
        <end position="327"/>
    </location>
</feature>
<feature type="transmembrane region" description="Helical" evidence="1">
    <location>
        <begin position="439"/>
        <end position="457"/>
    </location>
</feature>
<feature type="transmembrane region" description="Helical" evidence="1">
    <location>
        <begin position="272"/>
        <end position="291"/>
    </location>
</feature>
<sequence length="519" mass="56240">MARRSVVKSLVALAALATIVVALWQLLSPMAALTITSTTVGRTPVTVSRLTAAPDGPVVVVAHGFAGSRQLMQAQAVALARNGFVAVTYDALGHGRQPDPLGGELTLETGATVHLVHQLDSIVEYARTLTPADDDRVALLGHSMAADIIVRQAVSDPDAYAATVAISMYSPAVTPDAPRNMLVIVGGLEPWVHHNEARRAASLPLDGVQAEPGVTYGDFADGSARQWRIAPGVEHIGVLYSKDAIMASVDWLNHAFGRTDATVDPPSARGSWILILLLAVVVLAWPASALLPRVADEPVGAALSWRRLRPLVIWPAVLTPLILAPLPTDWLPVLVGDYLLLHFGLYGLLTGLGLWWWRRRWPSERPSAPVVARPGALVLATAMLLAYVMVGLGVPIELFVSSFIPTWERLILVPVMMLGTLPFFMMDEWITRGSTRPRGGYVATSVAFMLSLVPAIILKLHDLFFLIILYPIIALYFVLFGLFSAWSWRRTHHPWVAAITSAFVFAWCVAVTFPITTGE</sequence>
<keyword evidence="1" id="KW-0812">Transmembrane</keyword>
<dbReference type="Pfam" id="PF12146">
    <property type="entry name" value="Hydrolase_4"/>
    <property type="match status" value="1"/>
</dbReference>
<dbReference type="InterPro" id="IPR050261">
    <property type="entry name" value="FrsA_esterase"/>
</dbReference>
<feature type="transmembrane region" description="Helical" evidence="1">
    <location>
        <begin position="377"/>
        <end position="404"/>
    </location>
</feature>
<keyword evidence="1" id="KW-1133">Transmembrane helix</keyword>
<feature type="transmembrane region" description="Helical" evidence="1">
    <location>
        <begin position="410"/>
        <end position="427"/>
    </location>
</feature>
<feature type="transmembrane region" description="Helical" evidence="1">
    <location>
        <begin position="463"/>
        <end position="483"/>
    </location>
</feature>
<dbReference type="GO" id="GO:0004177">
    <property type="term" value="F:aminopeptidase activity"/>
    <property type="evidence" value="ECO:0007669"/>
    <property type="project" value="UniProtKB-KW"/>
</dbReference>
<feature type="transmembrane region" description="Helical" evidence="1">
    <location>
        <begin position="495"/>
        <end position="515"/>
    </location>
</feature>
<dbReference type="Proteomes" id="UP000199412">
    <property type="component" value="Unassembled WGS sequence"/>
</dbReference>
<dbReference type="EMBL" id="FNAP01000008">
    <property type="protein sequence ID" value="SDE55077.1"/>
    <property type="molecule type" value="Genomic_DNA"/>
</dbReference>
<proteinExistence type="predicted"/>
<dbReference type="OrthoDB" id="504769at2"/>
<name>A0A1G7DU79_9PROT</name>
<keyword evidence="3" id="KW-0378">Hydrolase</keyword>
<accession>A0A1G7DU79</accession>
<keyword evidence="1" id="KW-0472">Membrane</keyword>
<dbReference type="STRING" id="69960.SAMN05421720_10830"/>
<protein>
    <submittedName>
        <fullName evidence="3">Serine aminopeptidase, S33</fullName>
    </submittedName>
</protein>
<evidence type="ECO:0000259" key="2">
    <source>
        <dbReference type="Pfam" id="PF12146"/>
    </source>
</evidence>
<feature type="transmembrane region" description="Helical" evidence="1">
    <location>
        <begin position="339"/>
        <end position="357"/>
    </location>
</feature>
<evidence type="ECO:0000313" key="3">
    <source>
        <dbReference type="EMBL" id="SDE55077.1"/>
    </source>
</evidence>
<dbReference type="AlphaFoldDB" id="A0A1G7DU79"/>
<organism evidence="3 4">
    <name type="scientific">Rhodospira trueperi</name>
    <dbReference type="NCBI Taxonomy" id="69960"/>
    <lineage>
        <taxon>Bacteria</taxon>
        <taxon>Pseudomonadati</taxon>
        <taxon>Pseudomonadota</taxon>
        <taxon>Alphaproteobacteria</taxon>
        <taxon>Rhodospirillales</taxon>
        <taxon>Rhodospirillaceae</taxon>
        <taxon>Rhodospira</taxon>
    </lineage>
</organism>
<dbReference type="RefSeq" id="WP_092786355.1">
    <property type="nucleotide sequence ID" value="NZ_FNAP01000008.1"/>
</dbReference>
<dbReference type="Gene3D" id="3.40.50.1820">
    <property type="entry name" value="alpha/beta hydrolase"/>
    <property type="match status" value="1"/>
</dbReference>
<evidence type="ECO:0000313" key="4">
    <source>
        <dbReference type="Proteomes" id="UP000199412"/>
    </source>
</evidence>
<dbReference type="PANTHER" id="PTHR22946">
    <property type="entry name" value="DIENELACTONE HYDROLASE DOMAIN-CONTAINING PROTEIN-RELATED"/>
    <property type="match status" value="1"/>
</dbReference>
<reference evidence="3 4" key="1">
    <citation type="submission" date="2016-10" db="EMBL/GenBank/DDBJ databases">
        <authorList>
            <person name="de Groot N.N."/>
        </authorList>
    </citation>
    <scope>NUCLEOTIDE SEQUENCE [LARGE SCALE GENOMIC DNA]</scope>
    <source>
        <strain evidence="3 4">ATCC 700224</strain>
    </source>
</reference>
<gene>
    <name evidence="3" type="ORF">SAMN05421720_10830</name>
</gene>
<keyword evidence="3" id="KW-0645">Protease</keyword>
<keyword evidence="4" id="KW-1185">Reference proteome</keyword>
<evidence type="ECO:0000256" key="1">
    <source>
        <dbReference type="SAM" id="Phobius"/>
    </source>
</evidence>